<dbReference type="InterPro" id="IPR033942">
    <property type="entry name" value="IMPase"/>
</dbReference>
<dbReference type="GO" id="GO:0006020">
    <property type="term" value="P:inositol metabolic process"/>
    <property type="evidence" value="ECO:0007669"/>
    <property type="project" value="TreeGrafter"/>
</dbReference>
<organism evidence="8">
    <name type="scientific">Hydrogenobacter sp</name>
    <dbReference type="NCBI Taxonomy" id="2152829"/>
    <lineage>
        <taxon>Bacteria</taxon>
        <taxon>Pseudomonadati</taxon>
        <taxon>Aquificota</taxon>
        <taxon>Aquificia</taxon>
        <taxon>Aquificales</taxon>
        <taxon>Aquificaceae</taxon>
        <taxon>Hydrogenobacter</taxon>
    </lineage>
</organism>
<evidence type="ECO:0000256" key="7">
    <source>
        <dbReference type="RuleBase" id="RU364068"/>
    </source>
</evidence>
<dbReference type="FunFam" id="3.30.540.10:FF:000003">
    <property type="entry name" value="Inositol-1-monophosphatase"/>
    <property type="match status" value="1"/>
</dbReference>
<name>A0A7C2Z2E8_9AQUI</name>
<dbReference type="CDD" id="cd01639">
    <property type="entry name" value="IMPase"/>
    <property type="match status" value="1"/>
</dbReference>
<protein>
    <recommendedName>
        <fullName evidence="7">Inositol-1-monophosphatase</fullName>
        <ecNumber evidence="7">3.1.3.25</ecNumber>
    </recommendedName>
</protein>
<dbReference type="EMBL" id="DSFP01000022">
    <property type="protein sequence ID" value="HEW45303.1"/>
    <property type="molecule type" value="Genomic_DNA"/>
</dbReference>
<evidence type="ECO:0000313" key="8">
    <source>
        <dbReference type="EMBL" id="HEW45303.1"/>
    </source>
</evidence>
<evidence type="ECO:0000256" key="1">
    <source>
        <dbReference type="ARBA" id="ARBA00001033"/>
    </source>
</evidence>
<feature type="binding site" evidence="6">
    <location>
        <position position="86"/>
    </location>
    <ligand>
        <name>Mg(2+)</name>
        <dbReference type="ChEBI" id="CHEBI:18420"/>
        <label>1</label>
        <note>catalytic</note>
    </ligand>
</feature>
<feature type="binding site" evidence="6">
    <location>
        <position position="69"/>
    </location>
    <ligand>
        <name>Mg(2+)</name>
        <dbReference type="ChEBI" id="CHEBI:18420"/>
        <label>1</label>
        <note>catalytic</note>
    </ligand>
</feature>
<keyword evidence="5 6" id="KW-0460">Magnesium</keyword>
<comment type="caution">
    <text evidence="8">The sequence shown here is derived from an EMBL/GenBank/DDBJ whole genome shotgun (WGS) entry which is preliminary data.</text>
</comment>
<proteinExistence type="inferred from homology"/>
<evidence type="ECO:0000256" key="2">
    <source>
        <dbReference type="ARBA" id="ARBA00001946"/>
    </source>
</evidence>
<dbReference type="PRINTS" id="PR00377">
    <property type="entry name" value="IMPHPHTASES"/>
</dbReference>
<comment type="catalytic activity">
    <reaction evidence="1 7">
        <text>a myo-inositol phosphate + H2O = myo-inositol + phosphate</text>
        <dbReference type="Rhea" id="RHEA:24056"/>
        <dbReference type="ChEBI" id="CHEBI:15377"/>
        <dbReference type="ChEBI" id="CHEBI:17268"/>
        <dbReference type="ChEBI" id="CHEBI:43474"/>
        <dbReference type="ChEBI" id="CHEBI:84139"/>
        <dbReference type="EC" id="3.1.3.25"/>
    </reaction>
</comment>
<keyword evidence="3 6" id="KW-0479">Metal-binding</keyword>
<keyword evidence="4 7" id="KW-0378">Hydrolase</keyword>
<dbReference type="Gene3D" id="3.30.540.10">
    <property type="entry name" value="Fructose-1,6-Bisphosphatase, subunit A, domain 1"/>
    <property type="match status" value="1"/>
</dbReference>
<dbReference type="PANTHER" id="PTHR20854:SF4">
    <property type="entry name" value="INOSITOL-1-MONOPHOSPHATASE-RELATED"/>
    <property type="match status" value="1"/>
</dbReference>
<evidence type="ECO:0000256" key="6">
    <source>
        <dbReference type="PIRSR" id="PIRSR600760-2"/>
    </source>
</evidence>
<dbReference type="PRINTS" id="PR01959">
    <property type="entry name" value="SBIMPHPHTASE"/>
</dbReference>
<dbReference type="Gene3D" id="3.40.190.80">
    <property type="match status" value="1"/>
</dbReference>
<gene>
    <name evidence="8" type="ORF">ENO47_01325</name>
</gene>
<dbReference type="Pfam" id="PF00459">
    <property type="entry name" value="Inositol_P"/>
    <property type="match status" value="1"/>
</dbReference>
<reference evidence="8" key="1">
    <citation type="journal article" date="2020" name="mSystems">
        <title>Genome- and Community-Level Interaction Insights into Carbon Utilization and Element Cycling Functions of Hydrothermarchaeota in Hydrothermal Sediment.</title>
        <authorList>
            <person name="Zhou Z."/>
            <person name="Liu Y."/>
            <person name="Xu W."/>
            <person name="Pan J."/>
            <person name="Luo Z.H."/>
            <person name="Li M."/>
        </authorList>
    </citation>
    <scope>NUCLEOTIDE SEQUENCE [LARGE SCALE GENOMIC DNA]</scope>
    <source>
        <strain evidence="8">SpSt-132</strain>
    </source>
</reference>
<accession>A0A7C2Z2E8</accession>
<dbReference type="AlphaFoldDB" id="A0A7C2Z2E8"/>
<dbReference type="SUPFAM" id="SSF56655">
    <property type="entry name" value="Carbohydrate phosphatase"/>
    <property type="match status" value="1"/>
</dbReference>
<feature type="binding site" evidence="6">
    <location>
        <position position="212"/>
    </location>
    <ligand>
        <name>Mg(2+)</name>
        <dbReference type="ChEBI" id="CHEBI:18420"/>
        <label>1</label>
        <note>catalytic</note>
    </ligand>
</feature>
<feature type="binding site" evidence="6">
    <location>
        <position position="87"/>
    </location>
    <ligand>
        <name>Mg(2+)</name>
        <dbReference type="ChEBI" id="CHEBI:18420"/>
        <label>1</label>
        <note>catalytic</note>
    </ligand>
</feature>
<sequence length="266" mass="29812">MHNIELFLRVAKEASLLGGLVLKEFYRKENNKVMEKGEKDIYSLADKLSEERIREHIQKHLPDHLVVGEEGGGSSDGDYVWYIDPLDGTKNYIAGFPIFGTSVGLLYKGKPLVGAVYLPAFDSLYWAAEGLGAYKNGKIIRVRQKEKLKECYVAYGYPSRAKRDLNAYWNIFREIFDKVGAMRRPGAAAIDLCLLAEGVFDGLLEFELNPWDVVSGTLIAKEAGAKVALSKGFSLGTDVYAGNEICFPFIEKVIKLNLEEFHELVF</sequence>
<evidence type="ECO:0000256" key="4">
    <source>
        <dbReference type="ARBA" id="ARBA00022801"/>
    </source>
</evidence>
<comment type="cofactor">
    <cofactor evidence="2 6 7">
        <name>Mg(2+)</name>
        <dbReference type="ChEBI" id="CHEBI:18420"/>
    </cofactor>
</comment>
<comment type="similarity">
    <text evidence="7">Belongs to the inositol monophosphatase superfamily.</text>
</comment>
<dbReference type="GO" id="GO:0046872">
    <property type="term" value="F:metal ion binding"/>
    <property type="evidence" value="ECO:0007669"/>
    <property type="project" value="UniProtKB-KW"/>
</dbReference>
<dbReference type="GO" id="GO:0007165">
    <property type="term" value="P:signal transduction"/>
    <property type="evidence" value="ECO:0007669"/>
    <property type="project" value="TreeGrafter"/>
</dbReference>
<dbReference type="GO" id="GO:0008934">
    <property type="term" value="F:inositol monophosphate 1-phosphatase activity"/>
    <property type="evidence" value="ECO:0007669"/>
    <property type="project" value="InterPro"/>
</dbReference>
<dbReference type="PANTHER" id="PTHR20854">
    <property type="entry name" value="INOSITOL MONOPHOSPHATASE"/>
    <property type="match status" value="1"/>
</dbReference>
<dbReference type="InterPro" id="IPR022337">
    <property type="entry name" value="Inositol_monophosphatase_SuhB"/>
</dbReference>
<feature type="binding site" evidence="6">
    <location>
        <position position="84"/>
    </location>
    <ligand>
        <name>Mg(2+)</name>
        <dbReference type="ChEBI" id="CHEBI:18420"/>
        <label>1</label>
        <note>catalytic</note>
    </ligand>
</feature>
<dbReference type="InterPro" id="IPR000760">
    <property type="entry name" value="Inositol_monophosphatase-like"/>
</dbReference>
<evidence type="ECO:0000256" key="3">
    <source>
        <dbReference type="ARBA" id="ARBA00022723"/>
    </source>
</evidence>
<evidence type="ECO:0000256" key="5">
    <source>
        <dbReference type="ARBA" id="ARBA00022842"/>
    </source>
</evidence>
<dbReference type="EC" id="3.1.3.25" evidence="7"/>